<dbReference type="InterPro" id="IPR036165">
    <property type="entry name" value="YefM-like_sf"/>
</dbReference>
<name>A0A5P9QAQ0_9MICO</name>
<organism evidence="2 3">
    <name type="scientific">Luteimicrobium xylanilyticum</name>
    <dbReference type="NCBI Taxonomy" id="1133546"/>
    <lineage>
        <taxon>Bacteria</taxon>
        <taxon>Bacillati</taxon>
        <taxon>Actinomycetota</taxon>
        <taxon>Actinomycetes</taxon>
        <taxon>Micrococcales</taxon>
        <taxon>Luteimicrobium</taxon>
    </lineage>
</organism>
<evidence type="ECO:0000313" key="3">
    <source>
        <dbReference type="Proteomes" id="UP000326702"/>
    </source>
</evidence>
<dbReference type="Proteomes" id="UP000326702">
    <property type="component" value="Chromosome"/>
</dbReference>
<dbReference type="EMBL" id="CP045529">
    <property type="protein sequence ID" value="QFU98531.1"/>
    <property type="molecule type" value="Genomic_DNA"/>
</dbReference>
<reference evidence="2 3" key="1">
    <citation type="submission" date="2019-10" db="EMBL/GenBank/DDBJ databases">
        <title>Genome sequence of Luteimicrobium xylanilyticum HY-24.</title>
        <authorList>
            <person name="Kim D.Y."/>
            <person name="Park H.-Y."/>
        </authorList>
    </citation>
    <scope>NUCLEOTIDE SEQUENCE [LARGE SCALE GENOMIC DNA]</scope>
    <source>
        <strain evidence="2 3">HY-24</strain>
    </source>
</reference>
<accession>A0A5P9QAQ0</accession>
<proteinExistence type="inferred from homology"/>
<dbReference type="OrthoDB" id="10002824at2"/>
<sequence>MMRMKVDTRDLRSASWVGRNFGAVTDEVEAGRTIVVMKNNRPAGVVAPISVLESIDAVEEREENVRLLALALVRAETTSGRTYTLEETAAGLGIDLDELASEESDDTDDDA</sequence>
<dbReference type="KEGG" id="lxl:KDY119_02047"/>
<evidence type="ECO:0008006" key="4">
    <source>
        <dbReference type="Google" id="ProtNLM"/>
    </source>
</evidence>
<keyword evidence="3" id="KW-1185">Reference proteome</keyword>
<evidence type="ECO:0000313" key="2">
    <source>
        <dbReference type="EMBL" id="QFU98531.1"/>
    </source>
</evidence>
<gene>
    <name evidence="2" type="ORF">KDY119_02047</name>
</gene>
<evidence type="ECO:0000256" key="1">
    <source>
        <dbReference type="ARBA" id="ARBA00009981"/>
    </source>
</evidence>
<dbReference type="SUPFAM" id="SSF143120">
    <property type="entry name" value="YefM-like"/>
    <property type="match status" value="1"/>
</dbReference>
<protein>
    <recommendedName>
        <fullName evidence="4">Antitoxin</fullName>
    </recommendedName>
</protein>
<dbReference type="AlphaFoldDB" id="A0A5P9QAQ0"/>
<comment type="similarity">
    <text evidence="1">Belongs to the phD/YefM antitoxin family.</text>
</comment>